<dbReference type="STRING" id="485913.Krac_9926"/>
<dbReference type="CDD" id="cd01012">
    <property type="entry name" value="YcaC_related"/>
    <property type="match status" value="1"/>
</dbReference>
<dbReference type="SUPFAM" id="SSF52499">
    <property type="entry name" value="Isochorismatase-like hydrolases"/>
    <property type="match status" value="1"/>
</dbReference>
<organism evidence="2 3">
    <name type="scientific">Ktedonobacter racemifer DSM 44963</name>
    <dbReference type="NCBI Taxonomy" id="485913"/>
    <lineage>
        <taxon>Bacteria</taxon>
        <taxon>Bacillati</taxon>
        <taxon>Chloroflexota</taxon>
        <taxon>Ktedonobacteria</taxon>
        <taxon>Ktedonobacterales</taxon>
        <taxon>Ktedonobacteraceae</taxon>
        <taxon>Ktedonobacter</taxon>
    </lineage>
</organism>
<name>D6TE84_KTERA</name>
<dbReference type="RefSeq" id="WP_007904472.1">
    <property type="nucleotide sequence ID" value="NZ_ADVG01000001.1"/>
</dbReference>
<keyword evidence="2" id="KW-0378">Hydrolase</keyword>
<dbReference type="PANTHER" id="PTHR43559">
    <property type="entry name" value="HYDROLASE YCAC-RELATED"/>
    <property type="match status" value="1"/>
</dbReference>
<dbReference type="EMBL" id="ADVG01000001">
    <property type="protein sequence ID" value="EFH88457.1"/>
    <property type="molecule type" value="Genomic_DNA"/>
</dbReference>
<sequence>MTSLPMRDPMKDHLLTSKNAALVLIDYQPLQIYTVKSMNSGDLINNVVTLARLAKVFELPIILTTVNVSTGVNPDTIPQLKEVLSDVKSYDRTSINTWEDKETVAAIKATGRRKLIIGALWTEACLLFPTLDALKEGYEVYPVVDALGGTTPVAHETALHRVSQAGAQLVTWNSVACELQRDWARKETVNGFLQTVIDQNRDWGWFEELRGAGKRSAAPVAAGARTR</sequence>
<feature type="domain" description="Isochorismatase-like" evidence="1">
    <location>
        <begin position="20"/>
        <end position="173"/>
    </location>
</feature>
<evidence type="ECO:0000313" key="2">
    <source>
        <dbReference type="EMBL" id="EFH88457.1"/>
    </source>
</evidence>
<reference evidence="2 3" key="1">
    <citation type="journal article" date="2011" name="Stand. Genomic Sci.">
        <title>Non-contiguous finished genome sequence and contextual data of the filamentous soil bacterium Ktedonobacter racemifer type strain (SOSP1-21).</title>
        <authorList>
            <person name="Chang Y.J."/>
            <person name="Land M."/>
            <person name="Hauser L."/>
            <person name="Chertkov O."/>
            <person name="Del Rio T.G."/>
            <person name="Nolan M."/>
            <person name="Copeland A."/>
            <person name="Tice H."/>
            <person name="Cheng J.F."/>
            <person name="Lucas S."/>
            <person name="Han C."/>
            <person name="Goodwin L."/>
            <person name="Pitluck S."/>
            <person name="Ivanova N."/>
            <person name="Ovchinikova G."/>
            <person name="Pati A."/>
            <person name="Chen A."/>
            <person name="Palaniappan K."/>
            <person name="Mavromatis K."/>
            <person name="Liolios K."/>
            <person name="Brettin T."/>
            <person name="Fiebig A."/>
            <person name="Rohde M."/>
            <person name="Abt B."/>
            <person name="Goker M."/>
            <person name="Detter J.C."/>
            <person name="Woyke T."/>
            <person name="Bristow J."/>
            <person name="Eisen J.A."/>
            <person name="Markowitz V."/>
            <person name="Hugenholtz P."/>
            <person name="Kyrpides N.C."/>
            <person name="Klenk H.P."/>
            <person name="Lapidus A."/>
        </authorList>
    </citation>
    <scope>NUCLEOTIDE SEQUENCE [LARGE SCALE GENOMIC DNA]</scope>
    <source>
        <strain evidence="3">DSM 44963</strain>
    </source>
</reference>
<keyword evidence="3" id="KW-1185">Reference proteome</keyword>
<dbReference type="InterPro" id="IPR036380">
    <property type="entry name" value="Isochorismatase-like_sf"/>
</dbReference>
<dbReference type="Proteomes" id="UP000004508">
    <property type="component" value="Unassembled WGS sequence"/>
</dbReference>
<dbReference type="AlphaFoldDB" id="D6TE84"/>
<proteinExistence type="predicted"/>
<evidence type="ECO:0000313" key="3">
    <source>
        <dbReference type="Proteomes" id="UP000004508"/>
    </source>
</evidence>
<dbReference type="Gene3D" id="3.40.50.850">
    <property type="entry name" value="Isochorismatase-like"/>
    <property type="match status" value="1"/>
</dbReference>
<comment type="caution">
    <text evidence="2">The sequence shown here is derived from an EMBL/GenBank/DDBJ whole genome shotgun (WGS) entry which is preliminary data.</text>
</comment>
<dbReference type="OrthoDB" id="9789777at2"/>
<dbReference type="InterPro" id="IPR053152">
    <property type="entry name" value="Hydrolase_YcaC-like"/>
</dbReference>
<accession>D6TE84</accession>
<protein>
    <submittedName>
        <fullName evidence="2">Isochorismatase hydrolase</fullName>
    </submittedName>
</protein>
<dbReference type="InterPro" id="IPR000868">
    <property type="entry name" value="Isochorismatase-like_dom"/>
</dbReference>
<dbReference type="PANTHER" id="PTHR43559:SF1">
    <property type="entry name" value="HYDROLASE"/>
    <property type="match status" value="1"/>
</dbReference>
<evidence type="ECO:0000259" key="1">
    <source>
        <dbReference type="Pfam" id="PF00857"/>
    </source>
</evidence>
<dbReference type="Pfam" id="PF00857">
    <property type="entry name" value="Isochorismatase"/>
    <property type="match status" value="1"/>
</dbReference>
<dbReference type="eggNOG" id="COG1335">
    <property type="taxonomic scope" value="Bacteria"/>
</dbReference>
<dbReference type="InParanoid" id="D6TE84"/>
<gene>
    <name evidence="2" type="ORF">Krac_9926</name>
</gene>
<dbReference type="GO" id="GO:0016787">
    <property type="term" value="F:hydrolase activity"/>
    <property type="evidence" value="ECO:0007669"/>
    <property type="project" value="UniProtKB-KW"/>
</dbReference>